<name>A0A4Q9YZE9_9FLAO</name>
<evidence type="ECO:0000313" key="1">
    <source>
        <dbReference type="EMBL" id="TBX69247.1"/>
    </source>
</evidence>
<accession>A0A4Q9YZE9</accession>
<evidence type="ECO:0008006" key="3">
    <source>
        <dbReference type="Google" id="ProtNLM"/>
    </source>
</evidence>
<organism evidence="1 2">
    <name type="scientific">Flavobacterium silvisoli</name>
    <dbReference type="NCBI Taxonomy" id="2529433"/>
    <lineage>
        <taxon>Bacteria</taxon>
        <taxon>Pseudomonadati</taxon>
        <taxon>Bacteroidota</taxon>
        <taxon>Flavobacteriia</taxon>
        <taxon>Flavobacteriales</taxon>
        <taxon>Flavobacteriaceae</taxon>
        <taxon>Flavobacterium</taxon>
    </lineage>
</organism>
<gene>
    <name evidence="1" type="ORF">EZL74_07690</name>
</gene>
<dbReference type="Proteomes" id="UP000293300">
    <property type="component" value="Unassembled WGS sequence"/>
</dbReference>
<sequence length="274" mass="32745">MDNNGRIAIITTLINKDLYQKSAQLFPKGIQKYVIEGSKGMFALDSICYMMKKLKGKGIEWLIMADEDVLFMNPDGVYDIIDYLQTNDFIVCGVRDGGQIKTRKQSPFAINTFFSVVNFKKLEQLWDSSAVHKNQYILPNEFQEDLAALKEEYDVMSLYEPYYCFYFWLRRKGEKIFFLNATEPFEDDGLTTMVFDTSGKELLYHTWYARSYGENEKHTQRIDKVFDLIKFDDTKNPEYIYFYDKLFYFKKYWRKNRIRVKMKLELLLNKLRQK</sequence>
<evidence type="ECO:0000313" key="2">
    <source>
        <dbReference type="Proteomes" id="UP000293300"/>
    </source>
</evidence>
<proteinExistence type="predicted"/>
<comment type="caution">
    <text evidence="1">The sequence shown here is derived from an EMBL/GenBank/DDBJ whole genome shotgun (WGS) entry which is preliminary data.</text>
</comment>
<dbReference type="AlphaFoldDB" id="A0A4Q9YZE9"/>
<keyword evidence="2" id="KW-1185">Reference proteome</keyword>
<reference evidence="1 2" key="1">
    <citation type="submission" date="2019-02" db="EMBL/GenBank/DDBJ databases">
        <title>Flavobacterium sp. RD-2-33 isolated from forest soil.</title>
        <authorList>
            <person name="Chaudhary D.K."/>
        </authorList>
    </citation>
    <scope>NUCLEOTIDE SEQUENCE [LARGE SCALE GENOMIC DNA]</scope>
    <source>
        <strain evidence="1 2">RD-2-33</strain>
    </source>
</reference>
<dbReference type="RefSeq" id="WP_131476021.1">
    <property type="nucleotide sequence ID" value="NZ_SJPE01000007.1"/>
</dbReference>
<dbReference type="OrthoDB" id="1339001at2"/>
<dbReference type="EMBL" id="SJPE01000007">
    <property type="protein sequence ID" value="TBX69247.1"/>
    <property type="molecule type" value="Genomic_DNA"/>
</dbReference>
<protein>
    <recommendedName>
        <fullName evidence="3">Nucleotide-diphospho-sugar transferase domain-containing protein</fullName>
    </recommendedName>
</protein>